<dbReference type="EMBL" id="KL659387">
    <property type="protein sequence ID" value="KFA69620.1"/>
    <property type="molecule type" value="Genomic_DNA"/>
</dbReference>
<keyword evidence="2" id="KW-1185">Reference proteome</keyword>
<dbReference type="HOGENOM" id="CLU_023254_0_2_1"/>
<reference evidence="1 2" key="1">
    <citation type="journal article" date="2014" name="BMC Genomics">
        <title>Comparative genome sequencing reveals chemotype-specific gene clusters in the toxigenic black mold Stachybotrys.</title>
        <authorList>
            <person name="Semeiks J."/>
            <person name="Borek D."/>
            <person name="Otwinowski Z."/>
            <person name="Grishin N.V."/>
        </authorList>
    </citation>
    <scope>NUCLEOTIDE SEQUENCE [LARGE SCALE GENOMIC DNA]</scope>
    <source>
        <strain evidence="1 2">IBT 40285</strain>
    </source>
</reference>
<protein>
    <recommendedName>
        <fullName evidence="3">Transcription factor domain-containing protein</fullName>
    </recommendedName>
</protein>
<dbReference type="OrthoDB" id="4158087at2759"/>
<dbReference type="Proteomes" id="UP000028524">
    <property type="component" value="Unassembled WGS sequence"/>
</dbReference>
<evidence type="ECO:0000313" key="2">
    <source>
        <dbReference type="Proteomes" id="UP000028524"/>
    </source>
</evidence>
<sequence>MGCSTGGAEWRTLRTAHANCGPSGIRVDLVLASCSHEFDPHVAANMIRFSVSVSSSRYSRATCLPFSSLDNGSLALLCQDALFFQSAIAMTELSFQTMRGLDGNNSYRTRLQVFKTISLLRQKLSLESITEKTWIQILYVIVNLASSARIFGDDEATMHHLDGMHTIVSLIGGITKVPSAKLLVEILRCNMSMELHAGIEPLFGNHDQLLAHLHSSPSTLTIQMKPPITIAGLDERLRAAWQDIMQYCTITNLANKAQGRIPWDQFLRTFVSVMYPLCSISFGDDTLNEAIRLALLLISSHIFLQWKFITVPFASLSTSYKNHLLHLDPLPTINSRVKSWCETTMCV</sequence>
<organism evidence="1 2">
    <name type="scientific">Stachybotrys chlorohalonatus (strain IBT 40285)</name>
    <dbReference type="NCBI Taxonomy" id="1283841"/>
    <lineage>
        <taxon>Eukaryota</taxon>
        <taxon>Fungi</taxon>
        <taxon>Dikarya</taxon>
        <taxon>Ascomycota</taxon>
        <taxon>Pezizomycotina</taxon>
        <taxon>Sordariomycetes</taxon>
        <taxon>Hypocreomycetidae</taxon>
        <taxon>Hypocreales</taxon>
        <taxon>Stachybotryaceae</taxon>
        <taxon>Stachybotrys</taxon>
    </lineage>
</organism>
<proteinExistence type="predicted"/>
<evidence type="ECO:0008006" key="3">
    <source>
        <dbReference type="Google" id="ProtNLM"/>
    </source>
</evidence>
<accession>A0A084R085</accession>
<dbReference type="PANTHER" id="PTHR37540">
    <property type="entry name" value="TRANSCRIPTION FACTOR (ACR-2), PUTATIVE-RELATED-RELATED"/>
    <property type="match status" value="1"/>
</dbReference>
<evidence type="ECO:0000313" key="1">
    <source>
        <dbReference type="EMBL" id="KFA69620.1"/>
    </source>
</evidence>
<dbReference type="InParanoid" id="A0A084R085"/>
<dbReference type="AlphaFoldDB" id="A0A084R085"/>
<dbReference type="PANTHER" id="PTHR37540:SF5">
    <property type="entry name" value="TRANSCRIPTION FACTOR DOMAIN-CONTAINING PROTEIN"/>
    <property type="match status" value="1"/>
</dbReference>
<gene>
    <name evidence="1" type="ORF">S40285_10172</name>
</gene>
<name>A0A084R085_STAC4</name>